<dbReference type="STRING" id="42157.A0A182EH46"/>
<dbReference type="InterPro" id="IPR001972">
    <property type="entry name" value="Stomatin_HflK_fam"/>
</dbReference>
<organism evidence="8">
    <name type="scientific">Onchocerca ochengi</name>
    <name type="common">Filarial nematode worm</name>
    <dbReference type="NCBI Taxonomy" id="42157"/>
    <lineage>
        <taxon>Eukaryota</taxon>
        <taxon>Metazoa</taxon>
        <taxon>Ecdysozoa</taxon>
        <taxon>Nematoda</taxon>
        <taxon>Chromadorea</taxon>
        <taxon>Rhabditida</taxon>
        <taxon>Spirurina</taxon>
        <taxon>Spiruromorpha</taxon>
        <taxon>Filarioidea</taxon>
        <taxon>Onchocercidae</taxon>
        <taxon>Onchocerca</taxon>
    </lineage>
</organism>
<dbReference type="WBParaSite" id="nOo.2.0.1.t07420-RA">
    <property type="protein sequence ID" value="nOo.2.0.1.t07420-RA"/>
    <property type="gene ID" value="nOo.2.0.1.g07420"/>
</dbReference>
<dbReference type="PANTHER" id="PTHR43327:SF10">
    <property type="entry name" value="STOMATIN-LIKE PROTEIN 2, MITOCHONDRIAL"/>
    <property type="match status" value="1"/>
</dbReference>
<comment type="subcellular location">
    <subcellularLocation>
        <location evidence="1">Mitochondrion</location>
    </subcellularLocation>
</comment>
<dbReference type="CDD" id="cd08829">
    <property type="entry name" value="SPFH_paraslipin"/>
    <property type="match status" value="1"/>
</dbReference>
<feature type="domain" description="Band 7" evidence="5">
    <location>
        <begin position="48"/>
        <end position="237"/>
    </location>
</feature>
<keyword evidence="3" id="KW-0496">Mitochondrion</keyword>
<sequence length="392" mass="43727">MALVPSLKRGLNPSSFGRIITHLNSSGSLMNTTFLTQCRGAVRGRANFVVNFVPQQEAWVVERMGKFHSILDPGFNILLPFLDRIKYVQVLKELAIEVPQQGAVTSDNVQLQIDGVLYLRVVDPYKASYGVEDPEYAITQLAQTTMRSEVGKINLDTVFKEREQLNINIVGYLRFEAQELRKLLQSLDKDYVLSEKFSHFAESINKAAEPWGLQCMRYEIRDMTMPIKIQEAMQMQVEAERRKRAAILESEGKREASINIAEGEKRARILASEASMQEKINEAKGKAEAIQINAQAQATGIKLVSESLNKTGGYDAATLSVAEKYVTAFGQIAKDTNTIIVPSDLANASSMITQALTIYSELAKKKEPFMLPSKQKTIETKGDGEDSSQHKL</sequence>
<dbReference type="AlphaFoldDB" id="A0A182EH46"/>
<dbReference type="GO" id="GO:0005739">
    <property type="term" value="C:mitochondrion"/>
    <property type="evidence" value="ECO:0007669"/>
    <property type="project" value="UniProtKB-SubCell"/>
</dbReference>
<evidence type="ECO:0000256" key="4">
    <source>
        <dbReference type="SAM" id="MobiDB-lite"/>
    </source>
</evidence>
<evidence type="ECO:0000256" key="1">
    <source>
        <dbReference type="ARBA" id="ARBA00004173"/>
    </source>
</evidence>
<dbReference type="SMART" id="SM00244">
    <property type="entry name" value="PHB"/>
    <property type="match status" value="1"/>
</dbReference>
<dbReference type="GO" id="GO:0007005">
    <property type="term" value="P:mitochondrion organization"/>
    <property type="evidence" value="ECO:0007669"/>
    <property type="project" value="TreeGrafter"/>
</dbReference>
<dbReference type="Proteomes" id="UP000271087">
    <property type="component" value="Unassembled WGS sequence"/>
</dbReference>
<proteinExistence type="inferred from homology"/>
<dbReference type="InterPro" id="IPR036013">
    <property type="entry name" value="Band_7/SPFH_dom_sf"/>
</dbReference>
<dbReference type="GO" id="GO:0016020">
    <property type="term" value="C:membrane"/>
    <property type="evidence" value="ECO:0007669"/>
    <property type="project" value="InterPro"/>
</dbReference>
<name>A0A182EH46_ONCOC</name>
<dbReference type="SUPFAM" id="SSF117892">
    <property type="entry name" value="Band 7/SPFH domain"/>
    <property type="match status" value="2"/>
</dbReference>
<reference evidence="6 7" key="2">
    <citation type="submission" date="2018-08" db="EMBL/GenBank/DDBJ databases">
        <authorList>
            <person name="Laetsch R D."/>
            <person name="Stevens L."/>
            <person name="Kumar S."/>
            <person name="Blaxter L. M."/>
        </authorList>
    </citation>
    <scope>NUCLEOTIDE SEQUENCE [LARGE SCALE GENOMIC DNA]</scope>
</reference>
<evidence type="ECO:0000256" key="2">
    <source>
        <dbReference type="ARBA" id="ARBA00008164"/>
    </source>
</evidence>
<dbReference type="InterPro" id="IPR050710">
    <property type="entry name" value="Band7/mec-2_domain"/>
</dbReference>
<feature type="compositionally biased region" description="Basic and acidic residues" evidence="4">
    <location>
        <begin position="376"/>
        <end position="392"/>
    </location>
</feature>
<dbReference type="OrthoDB" id="434619at2759"/>
<evidence type="ECO:0000256" key="3">
    <source>
        <dbReference type="ARBA" id="ARBA00023128"/>
    </source>
</evidence>
<reference evidence="8" key="1">
    <citation type="submission" date="2016-06" db="UniProtKB">
        <authorList>
            <consortium name="WormBaseParasite"/>
        </authorList>
    </citation>
    <scope>IDENTIFICATION</scope>
</reference>
<evidence type="ECO:0000313" key="8">
    <source>
        <dbReference type="WBParaSite" id="nOo.2.0.1.t07420-RA"/>
    </source>
</evidence>
<dbReference type="EMBL" id="UYRW01002642">
    <property type="protein sequence ID" value="VDK86151.1"/>
    <property type="molecule type" value="Genomic_DNA"/>
</dbReference>
<evidence type="ECO:0000313" key="7">
    <source>
        <dbReference type="Proteomes" id="UP000271087"/>
    </source>
</evidence>
<dbReference type="Pfam" id="PF01145">
    <property type="entry name" value="Band_7"/>
    <property type="match status" value="1"/>
</dbReference>
<dbReference type="PRINTS" id="PR00721">
    <property type="entry name" value="STOMATIN"/>
</dbReference>
<dbReference type="Gene3D" id="3.30.479.30">
    <property type="entry name" value="Band 7 domain"/>
    <property type="match status" value="1"/>
</dbReference>
<dbReference type="InterPro" id="IPR032435">
    <property type="entry name" value="STML2-like_C"/>
</dbReference>
<evidence type="ECO:0000313" key="6">
    <source>
        <dbReference type="EMBL" id="VDK86151.1"/>
    </source>
</evidence>
<feature type="region of interest" description="Disordered" evidence="4">
    <location>
        <begin position="373"/>
        <end position="392"/>
    </location>
</feature>
<keyword evidence="7" id="KW-1185">Reference proteome</keyword>
<evidence type="ECO:0000259" key="5">
    <source>
        <dbReference type="SMART" id="SM00244"/>
    </source>
</evidence>
<dbReference type="PANTHER" id="PTHR43327">
    <property type="entry name" value="STOMATIN-LIKE PROTEIN 2, MITOCHONDRIAL"/>
    <property type="match status" value="1"/>
</dbReference>
<protein>
    <submittedName>
        <fullName evidence="8">PHB domain-containing protein</fullName>
    </submittedName>
</protein>
<comment type="similarity">
    <text evidence="2">Belongs to the band 7/mec-2 family.</text>
</comment>
<accession>A0A182EH46</accession>
<dbReference type="InterPro" id="IPR001107">
    <property type="entry name" value="Band_7"/>
</dbReference>
<dbReference type="Pfam" id="PF16200">
    <property type="entry name" value="Band_7_C"/>
    <property type="match status" value="1"/>
</dbReference>
<gene>
    <name evidence="6" type="ORF">NOO_LOCUS7420</name>
</gene>